<keyword evidence="1" id="KW-0732">Signal</keyword>
<accession>A0A1G6IVJ4</accession>
<evidence type="ECO:0000313" key="3">
    <source>
        <dbReference type="Proteomes" id="UP000199455"/>
    </source>
</evidence>
<reference evidence="3" key="1">
    <citation type="submission" date="2016-10" db="EMBL/GenBank/DDBJ databases">
        <authorList>
            <person name="Varghese N."/>
            <person name="Submissions S."/>
        </authorList>
    </citation>
    <scope>NUCLEOTIDE SEQUENCE [LARGE SCALE GENOMIC DNA]</scope>
    <source>
        <strain evidence="3">DSM 18609</strain>
    </source>
</reference>
<sequence length="805" mass="88605">MIYRLFLVLFIASFVITTESYAQSCPENIGFENGNFQNWKLFTGVLSMENNQTSFTLNEVAKPATGRHTIISKKNLVDAYGGFSLIPPSGGNFVAKIGDNGTGSQVDGISYLMTVPADRPDFTLTYQYAVVLEDPDHEPYEQPRFIARVKDVEKDEYIPCASFEYVATSSLPGFKKAEGYESVIYKDWSPVTINLSGYQGKQILIEFISTDCARGGHFGYAYVDINNVCGGPIAGSTYCRSADALNISGPSGFQDYNWYNADRSVKYGTGQSINIKPKPADGSKIVLDLVPYAGFGCPSTISTIIKGVDYDLKVLNKNVVCQNSEIDLLSDKYILNKSADFTYLVYEDKDLTKQIGSLVIITGNKTFYIKATNNKGCESIVPIDIAVYEVANITVNNPAAVCYSESVDITKNELVVGEMVGITKTYYTDEAATQVLADPQHIKVSGRYFIQFSNQFGCSKIVPVEVTIQEKPILKITNPKAVCQGSQVDLTAINNFEGSDATFNYSFYEDEALTKILSNPSKIDKSGSYHVKAVSAAGCIVSGQITVTISNPPVFTVNQPARACYPDKVDLTNPALYTEVNGHFTYTFFSDETLNSPLTSPKAIAKPGTYYVKATNESGCFSSAKIVVNYNEAPKLVLNAPRAVFDNEFIDLTVPEITRGSSPFVKVTYFEDQYLKHPMQNPVRVNRAGVYYVAIQSANGCISSRPVTVTVLPQPKIIVPTAFTPQKETNNRLYPFLVNVKQLTSFRVYNKWGILVYESAVLANGGWDGQFKSKMQPLETFSWFAEGIDLFGGKIQSTGKTILIL</sequence>
<dbReference type="STRING" id="390242.SAMN04488024_101263"/>
<proteinExistence type="predicted"/>
<evidence type="ECO:0000256" key="1">
    <source>
        <dbReference type="SAM" id="SignalP"/>
    </source>
</evidence>
<gene>
    <name evidence="2" type="ORF">SAMN04488024_101263</name>
</gene>
<dbReference type="Proteomes" id="UP000199455">
    <property type="component" value="Unassembled WGS sequence"/>
</dbReference>
<evidence type="ECO:0000313" key="2">
    <source>
        <dbReference type="EMBL" id="SDC10443.1"/>
    </source>
</evidence>
<feature type="signal peptide" evidence="1">
    <location>
        <begin position="1"/>
        <end position="22"/>
    </location>
</feature>
<keyword evidence="3" id="KW-1185">Reference proteome</keyword>
<dbReference type="EMBL" id="FMZH01000001">
    <property type="protein sequence ID" value="SDC10443.1"/>
    <property type="molecule type" value="Genomic_DNA"/>
</dbReference>
<name>A0A1G6IVJ4_9SPHI</name>
<organism evidence="2 3">
    <name type="scientific">Pedobacter soli</name>
    <dbReference type="NCBI Taxonomy" id="390242"/>
    <lineage>
        <taxon>Bacteria</taxon>
        <taxon>Pseudomonadati</taxon>
        <taxon>Bacteroidota</taxon>
        <taxon>Sphingobacteriia</taxon>
        <taxon>Sphingobacteriales</taxon>
        <taxon>Sphingobacteriaceae</taxon>
        <taxon>Pedobacter</taxon>
    </lineage>
</organism>
<feature type="chain" id="PRO_5011792293" description="Gliding motility-associated C-terminal domain-containing protein" evidence="1">
    <location>
        <begin position="23"/>
        <end position="805"/>
    </location>
</feature>
<evidence type="ECO:0008006" key="4">
    <source>
        <dbReference type="Google" id="ProtNLM"/>
    </source>
</evidence>
<protein>
    <recommendedName>
        <fullName evidence="4">Gliding motility-associated C-terminal domain-containing protein</fullName>
    </recommendedName>
</protein>
<dbReference type="AlphaFoldDB" id="A0A1G6IVJ4"/>